<accession>A0A226F5K8</accession>
<comment type="caution">
    <text evidence="2">The sequence shown here is derived from an EMBL/GenBank/DDBJ whole genome shotgun (WGS) entry which is preliminary data.</text>
</comment>
<keyword evidence="1" id="KW-0732">Signal</keyword>
<evidence type="ECO:0000313" key="3">
    <source>
        <dbReference type="Proteomes" id="UP000198287"/>
    </source>
</evidence>
<keyword evidence="3" id="KW-1185">Reference proteome</keyword>
<gene>
    <name evidence="2" type="ORF">Fcan01_00672</name>
</gene>
<dbReference type="Proteomes" id="UP000198287">
    <property type="component" value="Unassembled WGS sequence"/>
</dbReference>
<evidence type="ECO:0000256" key="1">
    <source>
        <dbReference type="SAM" id="SignalP"/>
    </source>
</evidence>
<reference evidence="2 3" key="1">
    <citation type="submission" date="2015-12" db="EMBL/GenBank/DDBJ databases">
        <title>The genome of Folsomia candida.</title>
        <authorList>
            <person name="Faddeeva A."/>
            <person name="Derks M.F."/>
            <person name="Anvar Y."/>
            <person name="Smit S."/>
            <person name="Van Straalen N."/>
            <person name="Roelofs D."/>
        </authorList>
    </citation>
    <scope>NUCLEOTIDE SEQUENCE [LARGE SCALE GENOMIC DNA]</scope>
    <source>
        <strain evidence="2 3">VU population</strain>
        <tissue evidence="2">Whole body</tissue>
    </source>
</reference>
<protein>
    <submittedName>
        <fullName evidence="2">Uncharacterized protein</fullName>
    </submittedName>
</protein>
<evidence type="ECO:0000313" key="2">
    <source>
        <dbReference type="EMBL" id="OXA65095.1"/>
    </source>
</evidence>
<feature type="chain" id="PRO_5012850205" evidence="1">
    <location>
        <begin position="23"/>
        <end position="305"/>
    </location>
</feature>
<proteinExistence type="predicted"/>
<feature type="signal peptide" evidence="1">
    <location>
        <begin position="1"/>
        <end position="22"/>
    </location>
</feature>
<dbReference type="AlphaFoldDB" id="A0A226F5K8"/>
<organism evidence="2 3">
    <name type="scientific">Folsomia candida</name>
    <name type="common">Springtail</name>
    <dbReference type="NCBI Taxonomy" id="158441"/>
    <lineage>
        <taxon>Eukaryota</taxon>
        <taxon>Metazoa</taxon>
        <taxon>Ecdysozoa</taxon>
        <taxon>Arthropoda</taxon>
        <taxon>Hexapoda</taxon>
        <taxon>Collembola</taxon>
        <taxon>Entomobryomorpha</taxon>
        <taxon>Isotomoidea</taxon>
        <taxon>Isotomidae</taxon>
        <taxon>Proisotominae</taxon>
        <taxon>Folsomia</taxon>
    </lineage>
</organism>
<sequence>MGSIFHFTILSLLLLTSRITYGDHIFEIKSIDDLNPDSLSATLLIKFTDTSFYPSMSLPYIKDVSSNLNPSLTCLDALYLPKQFWTSIFIQKIISSCYSTILMHTSKSKSDSTSVIFAPIEEASSKFPTIIRDPLRTIDKILNNPPHETFDKGAVTHLVTPDNIINVTLYNVKKPTNKFYREKENKNKNWGANLVNGALPYWRACIVGGKAENIQMQYIKKHHPVCDCYVFDGDMVTKGSNNKNENILDVVNSCIASIDPLDHPLLSHMSRKEVHKMMLEAVREKYVTTKEFDPNDFFEDEKDEL</sequence>
<dbReference type="EMBL" id="LNIX01000001">
    <property type="protein sequence ID" value="OXA65095.1"/>
    <property type="molecule type" value="Genomic_DNA"/>
</dbReference>
<name>A0A226F5K8_FOLCA</name>